<feature type="domain" description="DUF6438" evidence="1">
    <location>
        <begin position="28"/>
        <end position="137"/>
    </location>
</feature>
<sequence length="175" mass="20170">MRKFGTTFLMVCSILASFGCQRNADYIVEYSTTGCFGDCPVLDIKLIEDEVFYNFIEHHRKEGVFYSKISKEQRNVINDLITRILEKDIKEEYLGDVVDAPATYFKLYRGEDTLLKTNYDDYIAPKILDSLYSYLLGISENNLTSFEAESIHFSTRKDIGIETFSPPPPPEKNNE</sequence>
<organism evidence="2 3">
    <name type="scientific">Sinomicrobium oceani</name>
    <dbReference type="NCBI Taxonomy" id="1150368"/>
    <lineage>
        <taxon>Bacteria</taxon>
        <taxon>Pseudomonadati</taxon>
        <taxon>Bacteroidota</taxon>
        <taxon>Flavobacteriia</taxon>
        <taxon>Flavobacteriales</taxon>
        <taxon>Flavobacteriaceae</taxon>
        <taxon>Sinomicrobium</taxon>
    </lineage>
</organism>
<name>A0A1K1RUL1_9FLAO</name>
<evidence type="ECO:0000313" key="3">
    <source>
        <dbReference type="Proteomes" id="UP000182248"/>
    </source>
</evidence>
<gene>
    <name evidence="2" type="ORF">SAMN02927921_03994</name>
</gene>
<keyword evidence="3" id="KW-1185">Reference proteome</keyword>
<reference evidence="2 3" key="1">
    <citation type="submission" date="2016-11" db="EMBL/GenBank/DDBJ databases">
        <authorList>
            <person name="Jaros S."/>
            <person name="Januszkiewicz K."/>
            <person name="Wedrychowicz H."/>
        </authorList>
    </citation>
    <scope>NUCLEOTIDE SEQUENCE [LARGE SCALE GENOMIC DNA]</scope>
    <source>
        <strain evidence="2 3">CGMCC 1.12145</strain>
    </source>
</reference>
<dbReference type="EMBL" id="FPJE01000035">
    <property type="protein sequence ID" value="SFW75485.1"/>
    <property type="molecule type" value="Genomic_DNA"/>
</dbReference>
<dbReference type="PROSITE" id="PS51257">
    <property type="entry name" value="PROKAR_LIPOPROTEIN"/>
    <property type="match status" value="1"/>
</dbReference>
<dbReference type="OrthoDB" id="7172369at2"/>
<dbReference type="Proteomes" id="UP000182248">
    <property type="component" value="Unassembled WGS sequence"/>
</dbReference>
<dbReference type="Pfam" id="PF20033">
    <property type="entry name" value="DUF6438"/>
    <property type="match status" value="1"/>
</dbReference>
<dbReference type="InterPro" id="IPR045497">
    <property type="entry name" value="DUF6438"/>
</dbReference>
<proteinExistence type="predicted"/>
<evidence type="ECO:0000259" key="1">
    <source>
        <dbReference type="Pfam" id="PF20033"/>
    </source>
</evidence>
<dbReference type="AlphaFoldDB" id="A0A1K1RUL1"/>
<protein>
    <recommendedName>
        <fullName evidence="1">DUF6438 domain-containing protein</fullName>
    </recommendedName>
</protein>
<evidence type="ECO:0000313" key="2">
    <source>
        <dbReference type="EMBL" id="SFW75485.1"/>
    </source>
</evidence>
<accession>A0A1K1RUL1</accession>
<dbReference type="RefSeq" id="WP_072319228.1">
    <property type="nucleotide sequence ID" value="NZ_FPJE01000035.1"/>
</dbReference>